<dbReference type="PANTHER" id="PTHR42898">
    <property type="entry name" value="TROPINONE REDUCTASE"/>
    <property type="match status" value="1"/>
</dbReference>
<proteinExistence type="inferred from homology"/>
<keyword evidence="4" id="KW-1185">Reference proteome</keyword>
<dbReference type="RefSeq" id="WP_151967365.1">
    <property type="nucleotide sequence ID" value="NZ_AP019860.1"/>
</dbReference>
<dbReference type="KEGG" id="uam:UABAM_01503"/>
<dbReference type="SUPFAM" id="SSF51735">
    <property type="entry name" value="NAD(P)-binding Rossmann-fold domains"/>
    <property type="match status" value="1"/>
</dbReference>
<name>A0A5S9IKQ7_UABAM</name>
<evidence type="ECO:0000256" key="1">
    <source>
        <dbReference type="ARBA" id="ARBA00006484"/>
    </source>
</evidence>
<dbReference type="FunFam" id="3.40.50.720:FF:000084">
    <property type="entry name" value="Short-chain dehydrogenase reductase"/>
    <property type="match status" value="1"/>
</dbReference>
<evidence type="ECO:0000313" key="3">
    <source>
        <dbReference type="EMBL" id="BBM83152.1"/>
    </source>
</evidence>
<dbReference type="Gene3D" id="3.40.50.720">
    <property type="entry name" value="NAD(P)-binding Rossmann-like Domain"/>
    <property type="match status" value="1"/>
</dbReference>
<dbReference type="AlphaFoldDB" id="A0A5S9IKQ7"/>
<dbReference type="OrthoDB" id="9803333at2"/>
<accession>A0A5S9IKQ7</accession>
<dbReference type="GO" id="GO:0016491">
    <property type="term" value="F:oxidoreductase activity"/>
    <property type="evidence" value="ECO:0007669"/>
    <property type="project" value="UniProtKB-KW"/>
</dbReference>
<dbReference type="InterPro" id="IPR045000">
    <property type="entry name" value="TR"/>
</dbReference>
<organism evidence="3 4">
    <name type="scientific">Uabimicrobium amorphum</name>
    <dbReference type="NCBI Taxonomy" id="2596890"/>
    <lineage>
        <taxon>Bacteria</taxon>
        <taxon>Pseudomonadati</taxon>
        <taxon>Planctomycetota</taxon>
        <taxon>Candidatus Uabimicrobiia</taxon>
        <taxon>Candidatus Uabimicrobiales</taxon>
        <taxon>Candidatus Uabimicrobiaceae</taxon>
        <taxon>Candidatus Uabimicrobium</taxon>
    </lineage>
</organism>
<dbReference type="InterPro" id="IPR002347">
    <property type="entry name" value="SDR_fam"/>
</dbReference>
<dbReference type="NCBIfam" id="NF006693">
    <property type="entry name" value="PRK09242.1"/>
    <property type="match status" value="1"/>
</dbReference>
<dbReference type="Proteomes" id="UP000326354">
    <property type="component" value="Chromosome"/>
</dbReference>
<dbReference type="PANTHER" id="PTHR42898:SF6">
    <property type="entry name" value="NADP-DEPENDENT MANNITOL DEHYDROGENASE"/>
    <property type="match status" value="1"/>
</dbReference>
<dbReference type="InterPro" id="IPR036291">
    <property type="entry name" value="NAD(P)-bd_dom_sf"/>
</dbReference>
<dbReference type="EMBL" id="AP019860">
    <property type="protein sequence ID" value="BBM83152.1"/>
    <property type="molecule type" value="Genomic_DNA"/>
</dbReference>
<protein>
    <submittedName>
        <fullName evidence="3">Tropinone reductase</fullName>
    </submittedName>
</protein>
<reference evidence="3 4" key="1">
    <citation type="submission" date="2019-08" db="EMBL/GenBank/DDBJ databases">
        <title>Complete genome sequence of Candidatus Uab amorphum.</title>
        <authorList>
            <person name="Shiratori T."/>
            <person name="Suzuki S."/>
            <person name="Kakizawa Y."/>
            <person name="Ishida K."/>
        </authorList>
    </citation>
    <scope>NUCLEOTIDE SEQUENCE [LARGE SCALE GENOMIC DNA]</scope>
    <source>
        <strain evidence="3 4">SRT547</strain>
    </source>
</reference>
<keyword evidence="2" id="KW-0560">Oxidoreductase</keyword>
<dbReference type="Pfam" id="PF13561">
    <property type="entry name" value="adh_short_C2"/>
    <property type="match status" value="1"/>
</dbReference>
<comment type="similarity">
    <text evidence="1">Belongs to the short-chain dehydrogenases/reductases (SDR) family.</text>
</comment>
<dbReference type="PRINTS" id="PR00081">
    <property type="entry name" value="GDHRDH"/>
</dbReference>
<sequence>MDSHWDLRNKTALITGGTKGIGLATLEEFVKLQANVCIVARNQSSIEQQISFWKQKGICVHGICADVSTTSGRDAIHQYVKEMWSQLDILVNNVATNIRKNTTDYTDEEYQHITATNITSTWDLLRLLHPLLQQSSSASIINVSSVASLKYIGSGAIYSMTKAALDQLTRYLSVEWAQDKIRVNGVLPWYTNTPLAKPVLDDPQKLQKILHNTPLGRVAEPQEVARVIAFLAMPASSYVTGANIRVDGGFSNVGLPS</sequence>
<evidence type="ECO:0000313" key="4">
    <source>
        <dbReference type="Proteomes" id="UP000326354"/>
    </source>
</evidence>
<evidence type="ECO:0000256" key="2">
    <source>
        <dbReference type="ARBA" id="ARBA00023002"/>
    </source>
</evidence>
<gene>
    <name evidence="3" type="ORF">UABAM_01503</name>
</gene>
<dbReference type="PRINTS" id="PR00080">
    <property type="entry name" value="SDRFAMILY"/>
</dbReference>